<keyword evidence="2" id="KW-1185">Reference proteome</keyword>
<accession>A0ABD5Z1G7</accession>
<comment type="caution">
    <text evidence="1">The sequence shown here is derived from an EMBL/GenBank/DDBJ whole genome shotgun (WGS) entry which is preliminary data.</text>
</comment>
<gene>
    <name evidence="1" type="ORF">ACFQJ9_06360</name>
</gene>
<name>A0ABD5Z1G7_9EURY</name>
<dbReference type="AlphaFoldDB" id="A0ABD5Z1G7"/>
<proteinExistence type="predicted"/>
<sequence length="115" mass="13119">MSSRHQQGGTCRERRLQARLDELERSTRWEVVATRRRDDCATPECYDGARPDYVARGRDGEELLGVVSRAGDRSAATEERHETLREHVSCAPLREVEVVLYGAGEQETDDFLAWL</sequence>
<organism evidence="1 2">
    <name type="scientific">Halospeciosus flavus</name>
    <dbReference type="NCBI Taxonomy" id="3032283"/>
    <lineage>
        <taxon>Archaea</taxon>
        <taxon>Methanobacteriati</taxon>
        <taxon>Methanobacteriota</taxon>
        <taxon>Stenosarchaea group</taxon>
        <taxon>Halobacteria</taxon>
        <taxon>Halobacteriales</taxon>
        <taxon>Halobacteriaceae</taxon>
        <taxon>Halospeciosus</taxon>
    </lineage>
</organism>
<evidence type="ECO:0000313" key="1">
    <source>
        <dbReference type="EMBL" id="MFC7199039.1"/>
    </source>
</evidence>
<protein>
    <submittedName>
        <fullName evidence="1">Uncharacterized protein</fullName>
    </submittedName>
</protein>
<reference evidence="1 2" key="1">
    <citation type="journal article" date="2019" name="Int. J. Syst. Evol. Microbiol.">
        <title>The Global Catalogue of Microorganisms (GCM) 10K type strain sequencing project: providing services to taxonomists for standard genome sequencing and annotation.</title>
        <authorList>
            <consortium name="The Broad Institute Genomics Platform"/>
            <consortium name="The Broad Institute Genome Sequencing Center for Infectious Disease"/>
            <person name="Wu L."/>
            <person name="Ma J."/>
        </authorList>
    </citation>
    <scope>NUCLEOTIDE SEQUENCE [LARGE SCALE GENOMIC DNA]</scope>
    <source>
        <strain evidence="1 2">XZGYJ-43</strain>
    </source>
</reference>
<dbReference type="RefSeq" id="WP_279528989.1">
    <property type="nucleotide sequence ID" value="NZ_CP122312.1"/>
</dbReference>
<dbReference type="Proteomes" id="UP001596447">
    <property type="component" value="Unassembled WGS sequence"/>
</dbReference>
<evidence type="ECO:0000313" key="2">
    <source>
        <dbReference type="Proteomes" id="UP001596447"/>
    </source>
</evidence>
<dbReference type="EMBL" id="JBHTAR010000011">
    <property type="protein sequence ID" value="MFC7199039.1"/>
    <property type="molecule type" value="Genomic_DNA"/>
</dbReference>